<dbReference type="Proteomes" id="UP000240892">
    <property type="component" value="Unassembled WGS sequence"/>
</dbReference>
<evidence type="ECO:0000313" key="2">
    <source>
        <dbReference type="Proteomes" id="UP000240892"/>
    </source>
</evidence>
<reference evidence="1 2" key="1">
    <citation type="submission" date="2018-03" db="EMBL/GenBank/DDBJ databases">
        <title>First report of an OXA-48+CTX-M-M-producing Kluyvera ascorbata clone recovered from patients admitted in a University Hospital in Madrid, Spain.</title>
        <authorList>
            <person name="Hernandez-Garcia M."/>
            <person name="Leon-Sampedro R."/>
            <person name="Perez-Viso B."/>
            <person name="Morosini M.I."/>
            <person name="Lopez-Fresnena N."/>
            <person name="Coque T.M."/>
            <person name="Bonten M."/>
            <person name="Malhotra-Kumar S."/>
            <person name="Ruiz-Garbajosa P."/>
            <person name="Canton R."/>
        </authorList>
    </citation>
    <scope>NUCLEOTIDE SEQUENCE [LARGE SCALE GENOMIC DNA]</scope>
    <source>
        <strain evidence="1 2">KA2</strain>
    </source>
</reference>
<dbReference type="PANTHER" id="PTHR38733">
    <property type="entry name" value="PROTEIN MCRC"/>
    <property type="match status" value="1"/>
</dbReference>
<evidence type="ECO:0000313" key="1">
    <source>
        <dbReference type="EMBL" id="PSR48521.1"/>
    </source>
</evidence>
<dbReference type="AlphaFoldDB" id="A0A2T2Y7L5"/>
<accession>A0A2T2Y7L5</accession>
<comment type="caution">
    <text evidence="1">The sequence shown here is derived from an EMBL/GenBank/DDBJ whole genome shotgun (WGS) entry which is preliminary data.</text>
</comment>
<proteinExistence type="predicted"/>
<name>A0A2T2Y7L5_9ENTR</name>
<dbReference type="EMBL" id="PYHO01000001">
    <property type="protein sequence ID" value="PSR48521.1"/>
    <property type="molecule type" value="Genomic_DNA"/>
</dbReference>
<dbReference type="Pfam" id="PF10117">
    <property type="entry name" value="McrBC"/>
    <property type="match status" value="1"/>
</dbReference>
<dbReference type="InterPro" id="IPR019292">
    <property type="entry name" value="McrC"/>
</dbReference>
<dbReference type="RefSeq" id="WP_106924122.1">
    <property type="nucleotide sequence ID" value="NZ_CABMMU010000001.1"/>
</dbReference>
<sequence>MTHLTVHEWGSVSVGTQDEGECHTFTRAQANLLLAVARAHPLANKHGTNILIDRHSKIFAGQMVGVIAAPGCSLEILPKIDNEANESDTAIRSRLIRMLDVALGLKLGHGQVATMARQNSTLLDILIRLFADRLLTEVKRGLPHAYMAQEDDLSALKGRLNVTRQFTTLSVRPDRLACRYDTLSADTALLRIMKSCVIMLRSYAHATETIRRLNELHYLFADISDVSLSQLPWSQVNIDRTNRRWGTLYEFARLFLNRSWQATHHDRRAQTGFTLLFPMNDLFESYVAALARKAIHGRDWTLYAQGGRLFCLTEEKEDGKACFQTKPDLLIKQSNKNRVIIDTKWKCIRSNIDDPKSGVLQADVYQMMAYGQIYDCAELILLYPHHNRLGNHELTAGYRILAGEKRLTVASVELAHDENTIIKRLYDLISAAFLN</sequence>
<gene>
    <name evidence="1" type="ORF">C8256_00560</name>
</gene>
<keyword evidence="2" id="KW-1185">Reference proteome</keyword>
<dbReference type="PANTHER" id="PTHR38733:SF1">
    <property type="entry name" value="TYPE IV METHYL-DIRECTED RESTRICTION ENZYME ECOKMCRBC"/>
    <property type="match status" value="1"/>
</dbReference>
<protein>
    <submittedName>
        <fullName evidence="1">Calmodulin-binding protein</fullName>
    </submittedName>
</protein>
<organism evidence="1 2">
    <name type="scientific">Kluyvera genomosp. 2</name>
    <dbReference type="NCBI Taxonomy" id="2774054"/>
    <lineage>
        <taxon>Bacteria</taxon>
        <taxon>Pseudomonadati</taxon>
        <taxon>Pseudomonadota</taxon>
        <taxon>Gammaproteobacteria</taxon>
        <taxon>Enterobacterales</taxon>
        <taxon>Enterobacteriaceae</taxon>
        <taxon>Kluyvera</taxon>
    </lineage>
</organism>